<dbReference type="InterPro" id="IPR036150">
    <property type="entry name" value="Cyt_b/b6_C_sf"/>
</dbReference>
<evidence type="ECO:0000256" key="1">
    <source>
        <dbReference type="ARBA" id="ARBA00002566"/>
    </source>
</evidence>
<evidence type="ECO:0000256" key="16">
    <source>
        <dbReference type="ARBA" id="ARBA00061233"/>
    </source>
</evidence>
<dbReference type="InterPro" id="IPR048259">
    <property type="entry name" value="Cytochrome_b_N_euk/bac"/>
</dbReference>
<dbReference type="InterPro" id="IPR030689">
    <property type="entry name" value="Cytochrome_b"/>
</dbReference>
<evidence type="ECO:0000256" key="7">
    <source>
        <dbReference type="ARBA" id="ARBA00022692"/>
    </source>
</evidence>
<evidence type="ECO:0000259" key="20">
    <source>
        <dbReference type="PROSITE" id="PS51002"/>
    </source>
</evidence>
<evidence type="ECO:0000256" key="8">
    <source>
        <dbReference type="ARBA" id="ARBA00022723"/>
    </source>
</evidence>
<keyword evidence="10 19" id="KW-0249">Electron transport</keyword>
<evidence type="ECO:0000256" key="15">
    <source>
        <dbReference type="ARBA" id="ARBA00023136"/>
    </source>
</evidence>
<evidence type="ECO:0000256" key="4">
    <source>
        <dbReference type="ARBA" id="ARBA00022448"/>
    </source>
</evidence>
<dbReference type="FunFam" id="1.20.810.10:FF:000002">
    <property type="entry name" value="Cytochrome b"/>
    <property type="match status" value="1"/>
</dbReference>
<keyword evidence="11 19" id="KW-1133">Transmembrane helix</keyword>
<evidence type="ECO:0000256" key="11">
    <source>
        <dbReference type="ARBA" id="ARBA00022989"/>
    </source>
</evidence>
<dbReference type="CDD" id="cd00290">
    <property type="entry name" value="cytochrome_b_C"/>
    <property type="match status" value="1"/>
</dbReference>
<name>T2HX50_TESGR</name>
<dbReference type="GO" id="GO:0045275">
    <property type="term" value="C:respiratory chain complex III"/>
    <property type="evidence" value="ECO:0007669"/>
    <property type="project" value="InterPro"/>
</dbReference>
<dbReference type="GO" id="GO:0008121">
    <property type="term" value="F:quinol-cytochrome-c reductase activity"/>
    <property type="evidence" value="ECO:0007669"/>
    <property type="project" value="InterPro"/>
</dbReference>
<evidence type="ECO:0000256" key="13">
    <source>
        <dbReference type="ARBA" id="ARBA00023075"/>
    </source>
</evidence>
<dbReference type="SUPFAM" id="SSF81648">
    <property type="entry name" value="a domain/subunit of cytochrome bc1 complex (Ubiquinol-cytochrome c reductase)"/>
    <property type="match status" value="1"/>
</dbReference>
<proteinExistence type="inferred from homology"/>
<evidence type="ECO:0000259" key="21">
    <source>
        <dbReference type="PROSITE" id="PS51003"/>
    </source>
</evidence>
<keyword evidence="9" id="KW-0999">Mitochondrion inner membrane</keyword>
<accession>T2HX50</accession>
<evidence type="ECO:0000256" key="6">
    <source>
        <dbReference type="ARBA" id="ARBA00022660"/>
    </source>
</evidence>
<evidence type="ECO:0000313" key="22">
    <source>
        <dbReference type="EMBL" id="CCD31585.1"/>
    </source>
</evidence>
<evidence type="ECO:0000256" key="19">
    <source>
        <dbReference type="RuleBase" id="RU362117"/>
    </source>
</evidence>
<dbReference type="InterPro" id="IPR005797">
    <property type="entry name" value="Cyt_b/b6_N"/>
</dbReference>
<feature type="transmembrane region" description="Helical" evidence="19">
    <location>
        <begin position="178"/>
        <end position="201"/>
    </location>
</feature>
<dbReference type="GO" id="GO:0005743">
    <property type="term" value="C:mitochondrial inner membrane"/>
    <property type="evidence" value="ECO:0007669"/>
    <property type="project" value="UniProtKB-SubCell"/>
</dbReference>
<comment type="cofactor">
    <cofactor evidence="18">
        <name>heme</name>
        <dbReference type="ChEBI" id="CHEBI:30413"/>
    </cofactor>
    <text evidence="18">Binds 2 heme groups non-covalently.</text>
</comment>
<feature type="transmembrane region" description="Helical" evidence="19">
    <location>
        <begin position="114"/>
        <end position="134"/>
    </location>
</feature>
<keyword evidence="6 19" id="KW-0679">Respiratory chain</keyword>
<sequence length="381" mass="42766">MTMNLRKTHPMMKIINNSFIDLPSPSNISAWWNFGSLLGICLILQIITGIFLATHYSPNISLAFSSVAHITRDVQYGWLIRNMHANGASIFFMCIYLHIGRGLYYGSYLCKETWNTGIVLLLLIMATAFMGYVLPWGQMSFWGATVITNLLSATPYIGNTLVQWIWGGFSVDNATLTRFFTLHFLLPFATIGLAMVHLLFLHETGSNNPTGLNSDTDKIPFHPYFSYKDLLGLILMLTTLLALTLFSPNLLGDPDNFTPANPLSTPPHIKPEWYFLFAYAILRSIPNKLGGVLALLFSILALLLMPTLHTSKQRSTMFRPLNQTLFWCLTANLLILTWIGSQPVENPFITIGQVASILYFTILLILMPAAGVIENKMLYLK</sequence>
<feature type="domain" description="Cytochrome b/b6 N-terminal region profile" evidence="20">
    <location>
        <begin position="2"/>
        <end position="210"/>
    </location>
</feature>
<keyword evidence="5 18" id="KW-0349">Heme</keyword>
<keyword evidence="8 18" id="KW-0479">Metal-binding</keyword>
<geneLocation type="mitochondrion" evidence="22"/>
<dbReference type="PROSITE" id="PS51002">
    <property type="entry name" value="CYTB_NTER"/>
    <property type="match status" value="1"/>
</dbReference>
<evidence type="ECO:0000256" key="12">
    <source>
        <dbReference type="ARBA" id="ARBA00023004"/>
    </source>
</evidence>
<keyword evidence="15 19" id="KW-0472">Membrane</keyword>
<feature type="binding site" description="axial binding residue" evidence="18">
    <location>
        <position position="98"/>
    </location>
    <ligand>
        <name>heme b</name>
        <dbReference type="ChEBI" id="CHEBI:60344"/>
        <label>b566</label>
    </ligand>
    <ligandPart>
        <name>Fe</name>
        <dbReference type="ChEBI" id="CHEBI:18248"/>
    </ligandPart>
</feature>
<feature type="binding site" evidence="17">
    <location>
        <position position="202"/>
    </location>
    <ligand>
        <name>a ubiquinone</name>
        <dbReference type="ChEBI" id="CHEBI:16389"/>
    </ligand>
</feature>
<feature type="transmembrane region" description="Helical" evidence="19">
    <location>
        <begin position="230"/>
        <end position="251"/>
    </location>
</feature>
<feature type="domain" description="Cytochrome b/b6 C-terminal region profile" evidence="21">
    <location>
        <begin position="211"/>
        <end position="381"/>
    </location>
</feature>
<reference evidence="22" key="1">
    <citation type="submission" date="2011-08" db="EMBL/GenBank/DDBJ databases">
        <authorList>
            <person name="Kehlmaier C."/>
        </authorList>
    </citation>
    <scope>NUCLEOTIDE SEQUENCE</scope>
</reference>
<reference evidence="22" key="2">
    <citation type="submission" date="2013-09" db="EMBL/GenBank/DDBJ databases">
        <title>Genetic and niche differentiation during glacial refugia in Testudo graeca in North Africa.</title>
        <authorList>
            <person name="Anadon J.D."/>
            <person name="Gracia E."/>
            <person name="Fritz U."/>
            <person name="Gimenez A."/>
            <person name="Robles F."/>
        </authorList>
    </citation>
    <scope>NUCLEOTIDE SEQUENCE</scope>
</reference>
<evidence type="ECO:0000256" key="5">
    <source>
        <dbReference type="ARBA" id="ARBA00022617"/>
    </source>
</evidence>
<dbReference type="PANTHER" id="PTHR19271:SF16">
    <property type="entry name" value="CYTOCHROME B"/>
    <property type="match status" value="1"/>
</dbReference>
<dbReference type="AlphaFoldDB" id="T2HX50"/>
<dbReference type="PIRSF" id="PIRSF038885">
    <property type="entry name" value="COB"/>
    <property type="match status" value="1"/>
</dbReference>
<evidence type="ECO:0000256" key="2">
    <source>
        <dbReference type="ARBA" id="ARBA00004448"/>
    </source>
</evidence>
<evidence type="ECO:0000256" key="10">
    <source>
        <dbReference type="ARBA" id="ARBA00022982"/>
    </source>
</evidence>
<feature type="transmembrane region" description="Helical" evidence="19">
    <location>
        <begin position="88"/>
        <end position="108"/>
    </location>
</feature>
<protein>
    <recommendedName>
        <fullName evidence="3 19">Cytochrome b</fullName>
    </recommendedName>
</protein>
<dbReference type="InterPro" id="IPR048260">
    <property type="entry name" value="Cytochrome_b_C_euk/bac"/>
</dbReference>
<keyword evidence="13" id="KW-0830">Ubiquinone</keyword>
<dbReference type="EMBL" id="HE585741">
    <property type="protein sequence ID" value="CCD31585.1"/>
    <property type="molecule type" value="Genomic_DNA"/>
</dbReference>
<feature type="binding site" description="axial binding residue" evidence="18">
    <location>
        <position position="197"/>
    </location>
    <ligand>
        <name>heme b</name>
        <dbReference type="ChEBI" id="CHEBI:60344"/>
        <label>b566</label>
    </ligand>
    <ligandPart>
        <name>Fe</name>
        <dbReference type="ChEBI" id="CHEBI:18248"/>
    </ligandPart>
</feature>
<dbReference type="GO" id="GO:0046872">
    <property type="term" value="F:metal ion binding"/>
    <property type="evidence" value="ECO:0007669"/>
    <property type="project" value="UniProtKB-UniRule"/>
</dbReference>
<dbReference type="InterPro" id="IPR027387">
    <property type="entry name" value="Cytb/b6-like_sf"/>
</dbReference>
<dbReference type="InterPro" id="IPR005798">
    <property type="entry name" value="Cyt_b/b6_C"/>
</dbReference>
<comment type="cofactor">
    <cofactor evidence="19">
        <name>heme b</name>
        <dbReference type="ChEBI" id="CHEBI:60344"/>
    </cofactor>
    <text evidence="19">Binds 2 heme groups non-covalently.</text>
</comment>
<feature type="transmembrane region" description="Helical" evidence="19">
    <location>
        <begin position="351"/>
        <end position="373"/>
    </location>
</feature>
<feature type="binding site" description="axial binding residue" evidence="18">
    <location>
        <position position="84"/>
    </location>
    <ligand>
        <name>heme b</name>
        <dbReference type="ChEBI" id="CHEBI:60344"/>
        <label>b562</label>
    </ligand>
    <ligandPart>
        <name>Fe</name>
        <dbReference type="ChEBI" id="CHEBI:18248"/>
    </ligandPart>
</feature>
<keyword evidence="14 19" id="KW-0496">Mitochondrion</keyword>
<comment type="subcellular location">
    <subcellularLocation>
        <location evidence="2">Mitochondrion inner membrane</location>
        <topology evidence="2">Multi-pass membrane protein</topology>
    </subcellularLocation>
</comment>
<evidence type="ECO:0000256" key="3">
    <source>
        <dbReference type="ARBA" id="ARBA00013531"/>
    </source>
</evidence>
<keyword evidence="7 19" id="KW-0812">Transmembrane</keyword>
<organism evidence="22">
    <name type="scientific">Testudo graeca</name>
    <name type="common">Spur-thighed tortoise</name>
    <dbReference type="NCBI Taxonomy" id="86975"/>
    <lineage>
        <taxon>Eukaryota</taxon>
        <taxon>Metazoa</taxon>
        <taxon>Chordata</taxon>
        <taxon>Craniata</taxon>
        <taxon>Vertebrata</taxon>
        <taxon>Euteleostomi</taxon>
        <taxon>Archelosauria</taxon>
        <taxon>Testudinata</taxon>
        <taxon>Testudines</taxon>
        <taxon>Cryptodira</taxon>
        <taxon>Durocryptodira</taxon>
        <taxon>Testudinoidea</taxon>
        <taxon>Testudinidae</taxon>
        <taxon>Testudo</taxon>
    </lineage>
</organism>
<comment type="function">
    <text evidence="1 19">Component of the ubiquinol-cytochrome c reductase complex (complex III or cytochrome b-c1 complex) that is part of the mitochondrial respiratory chain. The b-c1 complex mediates electron transfer from ubiquinol to cytochrome c. Contributes to the generation of a proton gradient across the mitochondrial membrane that is then used for ATP synthesis.</text>
</comment>
<evidence type="ECO:0000256" key="9">
    <source>
        <dbReference type="ARBA" id="ARBA00022792"/>
    </source>
</evidence>
<dbReference type="SUPFAM" id="SSF81342">
    <property type="entry name" value="Transmembrane di-heme cytochromes"/>
    <property type="match status" value="1"/>
</dbReference>
<dbReference type="Gene3D" id="1.20.810.10">
    <property type="entry name" value="Cytochrome Bc1 Complex, Chain C"/>
    <property type="match status" value="1"/>
</dbReference>
<keyword evidence="4 19" id="KW-0813">Transport</keyword>
<dbReference type="GO" id="GO:0016491">
    <property type="term" value="F:oxidoreductase activity"/>
    <property type="evidence" value="ECO:0007669"/>
    <property type="project" value="UniProtKB-UniRule"/>
</dbReference>
<dbReference type="CDD" id="cd00284">
    <property type="entry name" value="Cytochrome_b_N"/>
    <property type="match status" value="1"/>
</dbReference>
<evidence type="ECO:0000256" key="17">
    <source>
        <dbReference type="PIRSR" id="PIRSR038885-1"/>
    </source>
</evidence>
<feature type="transmembrane region" description="Helical" evidence="19">
    <location>
        <begin position="31"/>
        <end position="53"/>
    </location>
</feature>
<dbReference type="PANTHER" id="PTHR19271">
    <property type="entry name" value="CYTOCHROME B"/>
    <property type="match status" value="1"/>
</dbReference>
<dbReference type="GO" id="GO:0006122">
    <property type="term" value="P:mitochondrial electron transport, ubiquinol to cytochrome c"/>
    <property type="evidence" value="ECO:0007669"/>
    <property type="project" value="TreeGrafter"/>
</dbReference>
<comment type="similarity">
    <text evidence="16 19">Belongs to the cytochrome b family.</text>
</comment>
<dbReference type="Pfam" id="PF00033">
    <property type="entry name" value="Cytochrome_B"/>
    <property type="match status" value="1"/>
</dbReference>
<dbReference type="InterPro" id="IPR016174">
    <property type="entry name" value="Di-haem_cyt_TM"/>
</dbReference>
<keyword evidence="12 18" id="KW-0408">Iron</keyword>
<feature type="binding site" description="axial binding residue" evidence="18">
    <location>
        <position position="183"/>
    </location>
    <ligand>
        <name>heme b</name>
        <dbReference type="ChEBI" id="CHEBI:60344"/>
        <label>b562</label>
    </ligand>
    <ligandPart>
        <name>Fe</name>
        <dbReference type="ChEBI" id="CHEBI:18248"/>
    </ligandPart>
</feature>
<gene>
    <name evidence="22" type="primary">cytb</name>
</gene>
<feature type="transmembrane region" description="Helical" evidence="19">
    <location>
        <begin position="289"/>
        <end position="308"/>
    </location>
</feature>
<feature type="transmembrane region" description="Helical" evidence="19">
    <location>
        <begin position="320"/>
        <end position="339"/>
    </location>
</feature>
<evidence type="ECO:0000256" key="18">
    <source>
        <dbReference type="PIRSR" id="PIRSR038885-2"/>
    </source>
</evidence>
<dbReference type="PROSITE" id="PS51003">
    <property type="entry name" value="CYTB_CTER"/>
    <property type="match status" value="1"/>
</dbReference>
<dbReference type="Pfam" id="PF00032">
    <property type="entry name" value="Cytochrom_B_C"/>
    <property type="match status" value="1"/>
</dbReference>
<evidence type="ECO:0000256" key="14">
    <source>
        <dbReference type="ARBA" id="ARBA00023128"/>
    </source>
</evidence>